<keyword evidence="3" id="KW-1185">Reference proteome</keyword>
<organism evidence="2 3">
    <name type="scientific">Rubus argutus</name>
    <name type="common">Southern blackberry</name>
    <dbReference type="NCBI Taxonomy" id="59490"/>
    <lineage>
        <taxon>Eukaryota</taxon>
        <taxon>Viridiplantae</taxon>
        <taxon>Streptophyta</taxon>
        <taxon>Embryophyta</taxon>
        <taxon>Tracheophyta</taxon>
        <taxon>Spermatophyta</taxon>
        <taxon>Magnoliopsida</taxon>
        <taxon>eudicotyledons</taxon>
        <taxon>Gunneridae</taxon>
        <taxon>Pentapetalae</taxon>
        <taxon>rosids</taxon>
        <taxon>fabids</taxon>
        <taxon>Rosales</taxon>
        <taxon>Rosaceae</taxon>
        <taxon>Rosoideae</taxon>
        <taxon>Rosoideae incertae sedis</taxon>
        <taxon>Rubus</taxon>
    </lineage>
</organism>
<proteinExistence type="predicted"/>
<feature type="compositionally biased region" description="Basic and acidic residues" evidence="1">
    <location>
        <begin position="87"/>
        <end position="97"/>
    </location>
</feature>
<dbReference type="EMBL" id="JBEDUW010000001">
    <property type="protein sequence ID" value="KAK9951205.1"/>
    <property type="molecule type" value="Genomic_DNA"/>
</dbReference>
<reference evidence="2 3" key="1">
    <citation type="journal article" date="2023" name="G3 (Bethesda)">
        <title>A chromosome-length genome assembly and annotation of blackberry (Rubus argutus, cv. 'Hillquist').</title>
        <authorList>
            <person name="Bruna T."/>
            <person name="Aryal R."/>
            <person name="Dudchenko O."/>
            <person name="Sargent D.J."/>
            <person name="Mead D."/>
            <person name="Buti M."/>
            <person name="Cavallini A."/>
            <person name="Hytonen T."/>
            <person name="Andres J."/>
            <person name="Pham M."/>
            <person name="Weisz D."/>
            <person name="Mascagni F."/>
            <person name="Usai G."/>
            <person name="Natali L."/>
            <person name="Bassil N."/>
            <person name="Fernandez G.E."/>
            <person name="Lomsadze A."/>
            <person name="Armour M."/>
            <person name="Olukolu B."/>
            <person name="Poorten T."/>
            <person name="Britton C."/>
            <person name="Davik J."/>
            <person name="Ashrafi H."/>
            <person name="Aiden E.L."/>
            <person name="Borodovsky M."/>
            <person name="Worthington M."/>
        </authorList>
    </citation>
    <scope>NUCLEOTIDE SEQUENCE [LARGE SCALE GENOMIC DNA]</scope>
    <source>
        <strain evidence="2">PI 553951</strain>
    </source>
</reference>
<protein>
    <submittedName>
        <fullName evidence="2">Uncharacterized protein</fullName>
    </submittedName>
</protein>
<evidence type="ECO:0000313" key="3">
    <source>
        <dbReference type="Proteomes" id="UP001457282"/>
    </source>
</evidence>
<sequence length="168" mass="17725">MALLNIGASSSPPNPAHRSRHRSISRRQVQIPAISSPRSPARASIVASAPPPLQLKSTSWCSNHRRCLFTVPPSPLPPSLHQSMPGRRRDAEEGQRSVEIGREESVRKMAVMAGRCAAAACVGLGSDGKDAPASICRSGGLGSTAVENEVRPRGEAAMGWMRGRTGTG</sequence>
<feature type="compositionally biased region" description="Low complexity" evidence="1">
    <location>
        <begin position="31"/>
        <end position="48"/>
    </location>
</feature>
<evidence type="ECO:0000313" key="2">
    <source>
        <dbReference type="EMBL" id="KAK9951205.1"/>
    </source>
</evidence>
<dbReference type="Proteomes" id="UP001457282">
    <property type="component" value="Unassembled WGS sequence"/>
</dbReference>
<dbReference type="AlphaFoldDB" id="A0AAW1YRW1"/>
<name>A0AAW1YRW1_RUBAR</name>
<gene>
    <name evidence="2" type="ORF">M0R45_006662</name>
</gene>
<evidence type="ECO:0000256" key="1">
    <source>
        <dbReference type="SAM" id="MobiDB-lite"/>
    </source>
</evidence>
<comment type="caution">
    <text evidence="2">The sequence shown here is derived from an EMBL/GenBank/DDBJ whole genome shotgun (WGS) entry which is preliminary data.</text>
</comment>
<feature type="region of interest" description="Disordered" evidence="1">
    <location>
        <begin position="1"/>
        <end position="49"/>
    </location>
</feature>
<accession>A0AAW1YRW1</accession>
<feature type="region of interest" description="Disordered" evidence="1">
    <location>
        <begin position="71"/>
        <end position="97"/>
    </location>
</feature>